<dbReference type="GO" id="GO:0005524">
    <property type="term" value="F:ATP binding"/>
    <property type="evidence" value="ECO:0007669"/>
    <property type="project" value="UniProtKB-UniRule"/>
</dbReference>
<comment type="similarity">
    <text evidence="10">Belongs to the class-II aminoacyl-tRNA synthetase family. ProS type 1 subfamily.</text>
</comment>
<dbReference type="RefSeq" id="WP_165846029.1">
    <property type="nucleotide sequence ID" value="NZ_LRTV01000001.1"/>
</dbReference>
<evidence type="ECO:0000313" key="13">
    <source>
        <dbReference type="Proteomes" id="UP000259221"/>
    </source>
</evidence>
<evidence type="ECO:0000313" key="12">
    <source>
        <dbReference type="EMBL" id="RFD80332.1"/>
    </source>
</evidence>
<dbReference type="InterPro" id="IPR036754">
    <property type="entry name" value="YbaK/aa-tRNA-synt-asso_dom_sf"/>
</dbReference>
<dbReference type="GO" id="GO:0006433">
    <property type="term" value="P:prolyl-tRNA aminoacylation"/>
    <property type="evidence" value="ECO:0007669"/>
    <property type="project" value="UniProtKB-UniRule"/>
</dbReference>
<evidence type="ECO:0000256" key="3">
    <source>
        <dbReference type="ARBA" id="ARBA00022490"/>
    </source>
</evidence>
<dbReference type="SUPFAM" id="SSF55681">
    <property type="entry name" value="Class II aaRS and biotin synthetases"/>
    <property type="match status" value="1"/>
</dbReference>
<evidence type="ECO:0000256" key="4">
    <source>
        <dbReference type="ARBA" id="ARBA00022598"/>
    </source>
</evidence>
<evidence type="ECO:0000256" key="6">
    <source>
        <dbReference type="ARBA" id="ARBA00022840"/>
    </source>
</evidence>
<dbReference type="Gene3D" id="3.40.50.800">
    <property type="entry name" value="Anticodon-binding domain"/>
    <property type="match status" value="1"/>
</dbReference>
<dbReference type="NCBIfam" id="NF006625">
    <property type="entry name" value="PRK09194.1"/>
    <property type="match status" value="1"/>
</dbReference>
<dbReference type="Proteomes" id="UP000259221">
    <property type="component" value="Unassembled WGS sequence"/>
</dbReference>
<comment type="caution">
    <text evidence="12">The sequence shown here is derived from an EMBL/GenBank/DDBJ whole genome shotgun (WGS) entry which is preliminary data.</text>
</comment>
<dbReference type="EC" id="6.1.1.15" evidence="10"/>
<keyword evidence="6 10" id="KW-0067">ATP-binding</keyword>
<dbReference type="SUPFAM" id="SSF52954">
    <property type="entry name" value="Class II aaRS ABD-related"/>
    <property type="match status" value="1"/>
</dbReference>
<dbReference type="InterPro" id="IPR045864">
    <property type="entry name" value="aa-tRNA-synth_II/BPL/LPL"/>
</dbReference>
<keyword evidence="8 10" id="KW-0030">Aminoacyl-tRNA synthetase</keyword>
<keyword evidence="7 10" id="KW-0648">Protein biosynthesis</keyword>
<accession>A0A3E1J2C5</accession>
<evidence type="ECO:0000256" key="8">
    <source>
        <dbReference type="ARBA" id="ARBA00023146"/>
    </source>
</evidence>
<comment type="domain">
    <text evidence="10">Consists of three domains: the N-terminal catalytic domain, the editing domain and the C-terminal anticodon-binding domain.</text>
</comment>
<sequence>MNSNVLRMSQLFLRTLREDPADADVTSAKLMQRAGYIRKSAPGVWTWLPLGLKVLNKVQAIIRDEINGIGAQEVHFPALLPREPYEATNRWEEYGDNIFRLKDRHEADYLLAPTHEEVFTLLVKDMYSSYKDLPVTLYQIQTKYRDEFRPRAGLIRGREFIMQDAYSFSIDEDGLKSAYVEERAAYARIFDRLGIKYVIVHAVSGPMGGSDSEEFLAPMPIGEDTFALAPSGKAWNVEALTTPEVADVDCSATPAMEALETPDAKTIEALVKVSNDLHPREDGRDWQASDTLKNLIIAVKHPADAEGGEHEEPWREIVAIGIPGDRQVDMKRLEAQFAPAEIEEATEDDLKAHPEFVKGYIGARVLGPQARKDGSKIACPVRYLMDAHVAKGSEWITGADEEGKHVYHAVYGRDFEADGVVEAAQVRDGDMSPDGSGPLSFERGVEIGQVFQLGLKYSKALGLSVLNENGKAVPVWMGCYGIGVSRVIACLAETHHDDAGLAWPMAIAPAQVHVVATGKDQVAFDAAEKVVEELSKQGIEVIFDDRPKVSPGVKFKDAELVGVPIIAVAGRDTVNNGTIEIRDRNGSNVEAVPVDEAASRIADRVNALLA</sequence>
<dbReference type="InterPro" id="IPR007214">
    <property type="entry name" value="YbaK/aa-tRNA-synth-assoc-dom"/>
</dbReference>
<dbReference type="Pfam" id="PF00587">
    <property type="entry name" value="tRNA-synt_2b"/>
    <property type="match status" value="1"/>
</dbReference>
<reference evidence="12 13" key="1">
    <citation type="submission" date="2016-02" db="EMBL/GenBank/DDBJ databases">
        <authorList>
            <person name="Alioto T."/>
            <person name="Alioto T."/>
        </authorList>
    </citation>
    <scope>NUCLEOTIDE SEQUENCE [LARGE SCALE GENOMIC DNA]</scope>
    <source>
        <strain evidence="12 13">NR010</strain>
    </source>
</reference>
<comment type="subcellular location">
    <subcellularLocation>
        <location evidence="1 10">Cytoplasm</location>
    </subcellularLocation>
</comment>
<dbReference type="AlphaFoldDB" id="A0A3E1J2C5"/>
<keyword evidence="5 10" id="KW-0547">Nucleotide-binding</keyword>
<evidence type="ECO:0000256" key="2">
    <source>
        <dbReference type="ARBA" id="ARBA00011738"/>
    </source>
</evidence>
<organism evidence="12 13">
    <name type="scientific">Gardnerella vaginalis</name>
    <dbReference type="NCBI Taxonomy" id="2702"/>
    <lineage>
        <taxon>Bacteria</taxon>
        <taxon>Bacillati</taxon>
        <taxon>Actinomycetota</taxon>
        <taxon>Actinomycetes</taxon>
        <taxon>Bifidobacteriales</taxon>
        <taxon>Bifidobacteriaceae</taxon>
        <taxon>Gardnerella</taxon>
    </lineage>
</organism>
<dbReference type="InterPro" id="IPR006195">
    <property type="entry name" value="aa-tRNA-synth_II"/>
</dbReference>
<evidence type="ECO:0000256" key="1">
    <source>
        <dbReference type="ARBA" id="ARBA00004496"/>
    </source>
</evidence>
<comment type="catalytic activity">
    <reaction evidence="9 10">
        <text>tRNA(Pro) + L-proline + ATP = L-prolyl-tRNA(Pro) + AMP + diphosphate</text>
        <dbReference type="Rhea" id="RHEA:14305"/>
        <dbReference type="Rhea" id="RHEA-COMP:9700"/>
        <dbReference type="Rhea" id="RHEA-COMP:9702"/>
        <dbReference type="ChEBI" id="CHEBI:30616"/>
        <dbReference type="ChEBI" id="CHEBI:33019"/>
        <dbReference type="ChEBI" id="CHEBI:60039"/>
        <dbReference type="ChEBI" id="CHEBI:78442"/>
        <dbReference type="ChEBI" id="CHEBI:78532"/>
        <dbReference type="ChEBI" id="CHEBI:456215"/>
        <dbReference type="EC" id="6.1.1.15"/>
    </reaction>
</comment>
<dbReference type="InterPro" id="IPR004154">
    <property type="entry name" value="Anticodon-bd"/>
</dbReference>
<dbReference type="PRINTS" id="PR01046">
    <property type="entry name" value="TRNASYNTHPRO"/>
</dbReference>
<feature type="domain" description="Aminoacyl-transfer RNA synthetases class-II family profile" evidence="11">
    <location>
        <begin position="51"/>
        <end position="504"/>
    </location>
</feature>
<evidence type="ECO:0000256" key="7">
    <source>
        <dbReference type="ARBA" id="ARBA00022917"/>
    </source>
</evidence>
<evidence type="ECO:0000256" key="10">
    <source>
        <dbReference type="HAMAP-Rule" id="MF_01569"/>
    </source>
</evidence>
<dbReference type="SUPFAM" id="SSF55826">
    <property type="entry name" value="YbaK/ProRS associated domain"/>
    <property type="match status" value="1"/>
</dbReference>
<dbReference type="InterPro" id="IPR044140">
    <property type="entry name" value="ProRS_anticodon_short"/>
</dbReference>
<dbReference type="InterPro" id="IPR002316">
    <property type="entry name" value="Pro-tRNA-ligase_IIa"/>
</dbReference>
<dbReference type="Pfam" id="PF03129">
    <property type="entry name" value="HGTP_anticodon"/>
    <property type="match status" value="1"/>
</dbReference>
<dbReference type="GO" id="GO:0004827">
    <property type="term" value="F:proline-tRNA ligase activity"/>
    <property type="evidence" value="ECO:0007669"/>
    <property type="project" value="UniProtKB-UniRule"/>
</dbReference>
<name>A0A3E1J2C5_GARVA</name>
<dbReference type="NCBIfam" id="TIGR00409">
    <property type="entry name" value="proS_fam_II"/>
    <property type="match status" value="1"/>
</dbReference>
<dbReference type="InterPro" id="IPR004500">
    <property type="entry name" value="Pro-tRNA-synth_IIa_bac-type"/>
</dbReference>
<dbReference type="PROSITE" id="PS50862">
    <property type="entry name" value="AA_TRNA_LIGASE_II"/>
    <property type="match status" value="1"/>
</dbReference>
<comment type="subunit">
    <text evidence="2 10">Homodimer.</text>
</comment>
<dbReference type="InterPro" id="IPR023717">
    <property type="entry name" value="Pro-tRNA-Synthase_IIa_type1"/>
</dbReference>
<dbReference type="CDD" id="cd00779">
    <property type="entry name" value="ProRS_core_prok"/>
    <property type="match status" value="1"/>
</dbReference>
<proteinExistence type="inferred from homology"/>
<dbReference type="InterPro" id="IPR050062">
    <property type="entry name" value="Pro-tRNA_synthetase"/>
</dbReference>
<dbReference type="CDD" id="cd00861">
    <property type="entry name" value="ProRS_anticodon_short"/>
    <property type="match status" value="1"/>
</dbReference>
<protein>
    <recommendedName>
        <fullName evidence="10">Proline--tRNA ligase</fullName>
        <ecNumber evidence="10">6.1.1.15</ecNumber>
    </recommendedName>
    <alternativeName>
        <fullName evidence="10">Prolyl-tRNA synthetase</fullName>
        <shortName evidence="10">ProRS</shortName>
    </alternativeName>
</protein>
<dbReference type="GO" id="GO:0002161">
    <property type="term" value="F:aminoacyl-tRNA deacylase activity"/>
    <property type="evidence" value="ECO:0007669"/>
    <property type="project" value="InterPro"/>
</dbReference>
<dbReference type="InterPro" id="IPR033730">
    <property type="entry name" value="ProRS_core_prok"/>
</dbReference>
<evidence type="ECO:0000256" key="9">
    <source>
        <dbReference type="ARBA" id="ARBA00047671"/>
    </source>
</evidence>
<comment type="function">
    <text evidence="10">Catalyzes the attachment of proline to tRNA(Pro) in a two-step reaction: proline is first activated by ATP to form Pro-AMP and then transferred to the acceptor end of tRNA(Pro). As ProRS can inadvertently accommodate and process non-cognate amino acids such as alanine and cysteine, to avoid such errors it has two additional distinct editing activities against alanine. One activity is designated as 'pretransfer' editing and involves the tRNA(Pro)-independent hydrolysis of activated Ala-AMP. The other activity is designated 'posttransfer' editing and involves deacylation of mischarged Ala-tRNA(Pro). The misacylated Cys-tRNA(Pro) is not edited by ProRS.</text>
</comment>
<dbReference type="EMBL" id="LRTV01000001">
    <property type="protein sequence ID" value="RFD80332.1"/>
    <property type="molecule type" value="Genomic_DNA"/>
</dbReference>
<evidence type="ECO:0000256" key="5">
    <source>
        <dbReference type="ARBA" id="ARBA00022741"/>
    </source>
</evidence>
<dbReference type="HAMAP" id="MF_01569">
    <property type="entry name" value="Pro_tRNA_synth_type1"/>
    <property type="match status" value="1"/>
</dbReference>
<keyword evidence="4 10" id="KW-0436">Ligase</keyword>
<keyword evidence="3 10" id="KW-0963">Cytoplasm</keyword>
<dbReference type="InterPro" id="IPR036621">
    <property type="entry name" value="Anticodon-bd_dom_sf"/>
</dbReference>
<dbReference type="InterPro" id="IPR002314">
    <property type="entry name" value="aa-tRNA-synt_IIb"/>
</dbReference>
<dbReference type="Gene3D" id="3.30.930.10">
    <property type="entry name" value="Bira Bifunctional Protein, Domain 2"/>
    <property type="match status" value="2"/>
</dbReference>
<dbReference type="PANTHER" id="PTHR42753">
    <property type="entry name" value="MITOCHONDRIAL RIBOSOME PROTEIN L39/PROLYL-TRNA LIGASE FAMILY MEMBER"/>
    <property type="match status" value="1"/>
</dbReference>
<gene>
    <name evidence="10" type="primary">proS</name>
    <name evidence="12" type="ORF">AXE77_02260</name>
</gene>
<evidence type="ECO:0000259" key="11">
    <source>
        <dbReference type="PROSITE" id="PS50862"/>
    </source>
</evidence>
<dbReference type="PANTHER" id="PTHR42753:SF2">
    <property type="entry name" value="PROLINE--TRNA LIGASE"/>
    <property type="match status" value="1"/>
</dbReference>
<dbReference type="Pfam" id="PF04073">
    <property type="entry name" value="tRNA_edit"/>
    <property type="match status" value="1"/>
</dbReference>
<dbReference type="GO" id="GO:0005829">
    <property type="term" value="C:cytosol"/>
    <property type="evidence" value="ECO:0007669"/>
    <property type="project" value="TreeGrafter"/>
</dbReference>